<evidence type="ECO:0000256" key="3">
    <source>
        <dbReference type="ARBA" id="ARBA00022692"/>
    </source>
</evidence>
<feature type="chain" id="PRO_5001655545" evidence="8">
    <location>
        <begin position="22"/>
        <end position="574"/>
    </location>
</feature>
<evidence type="ECO:0000256" key="7">
    <source>
        <dbReference type="ARBA" id="ARBA00023136"/>
    </source>
</evidence>
<keyword evidence="7" id="KW-0472">Membrane</keyword>
<dbReference type="AlphaFoldDB" id="A0A068V5G4"/>
<dbReference type="Pfam" id="PF08263">
    <property type="entry name" value="LRRNT_2"/>
    <property type="match status" value="1"/>
</dbReference>
<keyword evidence="6" id="KW-1133">Transmembrane helix</keyword>
<dbReference type="PROSITE" id="PS51257">
    <property type="entry name" value="PROKAR_LIPOPROTEIN"/>
    <property type="match status" value="1"/>
</dbReference>
<dbReference type="Pfam" id="PF23598">
    <property type="entry name" value="LRR_14"/>
    <property type="match status" value="1"/>
</dbReference>
<keyword evidence="2" id="KW-0433">Leucine-rich repeat</keyword>
<dbReference type="OMA" id="ITCLANC"/>
<feature type="signal peptide" evidence="8">
    <location>
        <begin position="1"/>
        <end position="21"/>
    </location>
</feature>
<protein>
    <submittedName>
        <fullName evidence="11">Uncharacterized protein</fullName>
    </submittedName>
</protein>
<dbReference type="Proteomes" id="UP000295252">
    <property type="component" value="Chromosome V"/>
</dbReference>
<dbReference type="PhylomeDB" id="A0A068V5G4"/>
<dbReference type="SUPFAM" id="SSF52058">
    <property type="entry name" value="L domain-like"/>
    <property type="match status" value="2"/>
</dbReference>
<dbReference type="SMART" id="SM00369">
    <property type="entry name" value="LRR_TYP"/>
    <property type="match status" value="7"/>
</dbReference>
<dbReference type="EMBL" id="HG739179">
    <property type="protein sequence ID" value="CDP15118.1"/>
    <property type="molecule type" value="Genomic_DNA"/>
</dbReference>
<evidence type="ECO:0000256" key="4">
    <source>
        <dbReference type="ARBA" id="ARBA00022729"/>
    </source>
</evidence>
<dbReference type="InterPro" id="IPR001611">
    <property type="entry name" value="Leu-rich_rpt"/>
</dbReference>
<keyword evidence="5" id="KW-0677">Repeat</keyword>
<dbReference type="PANTHER" id="PTHR46662:SF107">
    <property type="entry name" value="LRR RECEPTOR-LIKE SERINE_THREONINE-PROTEIN KINASE GSO2"/>
    <property type="match status" value="1"/>
</dbReference>
<dbReference type="Gramene" id="CDP15118">
    <property type="protein sequence ID" value="CDP15118"/>
    <property type="gene ID" value="GSCOC_T00042694001"/>
</dbReference>
<dbReference type="GO" id="GO:0016020">
    <property type="term" value="C:membrane"/>
    <property type="evidence" value="ECO:0007669"/>
    <property type="project" value="UniProtKB-SubCell"/>
</dbReference>
<accession>A0A068V5G4</accession>
<dbReference type="InterPro" id="IPR032675">
    <property type="entry name" value="LRR_dom_sf"/>
</dbReference>
<evidence type="ECO:0000259" key="9">
    <source>
        <dbReference type="Pfam" id="PF08263"/>
    </source>
</evidence>
<evidence type="ECO:0000259" key="10">
    <source>
        <dbReference type="Pfam" id="PF23598"/>
    </source>
</evidence>
<dbReference type="InParanoid" id="A0A068V5G4"/>
<name>A0A068V5G4_COFCA</name>
<organism evidence="11 12">
    <name type="scientific">Coffea canephora</name>
    <name type="common">Robusta coffee</name>
    <dbReference type="NCBI Taxonomy" id="49390"/>
    <lineage>
        <taxon>Eukaryota</taxon>
        <taxon>Viridiplantae</taxon>
        <taxon>Streptophyta</taxon>
        <taxon>Embryophyta</taxon>
        <taxon>Tracheophyta</taxon>
        <taxon>Spermatophyta</taxon>
        <taxon>Magnoliopsida</taxon>
        <taxon>eudicotyledons</taxon>
        <taxon>Gunneridae</taxon>
        <taxon>Pentapetalae</taxon>
        <taxon>asterids</taxon>
        <taxon>lamiids</taxon>
        <taxon>Gentianales</taxon>
        <taxon>Rubiaceae</taxon>
        <taxon>Ixoroideae</taxon>
        <taxon>Gardenieae complex</taxon>
        <taxon>Bertiereae - Coffeeae clade</taxon>
        <taxon>Coffeeae</taxon>
        <taxon>Coffea</taxon>
    </lineage>
</organism>
<proteinExistence type="predicted"/>
<dbReference type="STRING" id="49390.A0A068V5G4"/>
<evidence type="ECO:0000256" key="8">
    <source>
        <dbReference type="SAM" id="SignalP"/>
    </source>
</evidence>
<feature type="domain" description="Disease resistance R13L4/SHOC-2-like LRR" evidence="10">
    <location>
        <begin position="141"/>
        <end position="286"/>
    </location>
</feature>
<dbReference type="PANTHER" id="PTHR46662">
    <property type="entry name" value="DI-GLUCOSE BINDING PROTEIN WITH LEUCINE-RICH REPEAT DOMAIN-CONTAINING PROTEIN"/>
    <property type="match status" value="1"/>
</dbReference>
<evidence type="ECO:0000313" key="11">
    <source>
        <dbReference type="EMBL" id="CDP15118.1"/>
    </source>
</evidence>
<gene>
    <name evidence="11" type="ORF">GSCOC_T00042694001</name>
</gene>
<evidence type="ECO:0000256" key="5">
    <source>
        <dbReference type="ARBA" id="ARBA00022737"/>
    </source>
</evidence>
<sequence length="574" mass="63072">MKYLNCYFPCLLIHFLQACFALTTPPNITTDQSALLSLKPLITSDPLAKNWSVAFPVCQWTGVTCGARRQRVTSLNISNMGFTGMIPPTLGNLSFLVSLDLSGNDFHGQLPHELAHLRRLRFLNLGINDFSGEIPSWLGYSFPKLQYLNLANNSFLEGTIPKEIGKLHNLKKLICQRNQLSGSLPSEIFNISSLEIIALRANHLSGSLPSDMCRRLQKLFWLNLSENKFNGEILSTLSQCSALQSLSLSYNNFTGIIPNEIGNLTELQLLYLGSNNLDGTLFQAVLMFFHLLITTSPVQMGDCILMCPSIFCLNQSKIFPPTFHPYSSPSVIYKIIKILQLFRPCFSGTIPGEIGKLTMLNELGLSGNNLTGKIPGEIGNLTMLVSLSASYNDLIGLIPQELGNLYNLEVLQIKNNSLSGSIPAGIFNLSRLISLFFAANQHSGNLPQSMDFGLSSLTELVLSMNNLGGVIPNSISNCFQLKFLELSSNQFRGSIPCSLGNLSFLRYLGLHINNLTSEPSPPELSFITCLANCKNLKTIIGLIGSIPDAISQLQKLQGLYANSNKLSHILSDKL</sequence>
<dbReference type="Pfam" id="PF00560">
    <property type="entry name" value="LRR_1"/>
    <property type="match status" value="7"/>
</dbReference>
<evidence type="ECO:0000313" key="12">
    <source>
        <dbReference type="Proteomes" id="UP000295252"/>
    </source>
</evidence>
<dbReference type="GO" id="GO:0006952">
    <property type="term" value="P:defense response"/>
    <property type="evidence" value="ECO:0007669"/>
    <property type="project" value="UniProtKB-ARBA"/>
</dbReference>
<keyword evidence="4 8" id="KW-0732">Signal</keyword>
<dbReference type="InterPro" id="IPR055414">
    <property type="entry name" value="LRR_R13L4/SHOC2-like"/>
</dbReference>
<keyword evidence="12" id="KW-1185">Reference proteome</keyword>
<dbReference type="Gene3D" id="3.80.10.10">
    <property type="entry name" value="Ribonuclease Inhibitor"/>
    <property type="match status" value="5"/>
</dbReference>
<reference evidence="12" key="1">
    <citation type="journal article" date="2014" name="Science">
        <title>The coffee genome provides insight into the convergent evolution of caffeine biosynthesis.</title>
        <authorList>
            <person name="Denoeud F."/>
            <person name="Carretero-Paulet L."/>
            <person name="Dereeper A."/>
            <person name="Droc G."/>
            <person name="Guyot R."/>
            <person name="Pietrella M."/>
            <person name="Zheng C."/>
            <person name="Alberti A."/>
            <person name="Anthony F."/>
            <person name="Aprea G."/>
            <person name="Aury J.M."/>
            <person name="Bento P."/>
            <person name="Bernard M."/>
            <person name="Bocs S."/>
            <person name="Campa C."/>
            <person name="Cenci A."/>
            <person name="Combes M.C."/>
            <person name="Crouzillat D."/>
            <person name="Da Silva C."/>
            <person name="Daddiego L."/>
            <person name="De Bellis F."/>
            <person name="Dussert S."/>
            <person name="Garsmeur O."/>
            <person name="Gayraud T."/>
            <person name="Guignon V."/>
            <person name="Jahn K."/>
            <person name="Jamilloux V."/>
            <person name="Joet T."/>
            <person name="Labadie K."/>
            <person name="Lan T."/>
            <person name="Leclercq J."/>
            <person name="Lepelley M."/>
            <person name="Leroy T."/>
            <person name="Li L.T."/>
            <person name="Librado P."/>
            <person name="Lopez L."/>
            <person name="Munoz A."/>
            <person name="Noel B."/>
            <person name="Pallavicini A."/>
            <person name="Perrotta G."/>
            <person name="Poncet V."/>
            <person name="Pot D."/>
            <person name="Priyono X."/>
            <person name="Rigoreau M."/>
            <person name="Rouard M."/>
            <person name="Rozas J."/>
            <person name="Tranchant-Dubreuil C."/>
            <person name="VanBuren R."/>
            <person name="Zhang Q."/>
            <person name="Andrade A.C."/>
            <person name="Argout X."/>
            <person name="Bertrand B."/>
            <person name="de Kochko A."/>
            <person name="Graziosi G."/>
            <person name="Henry R.J."/>
            <person name="Jayarama X."/>
            <person name="Ming R."/>
            <person name="Nagai C."/>
            <person name="Rounsley S."/>
            <person name="Sankoff D."/>
            <person name="Giuliano G."/>
            <person name="Albert V.A."/>
            <person name="Wincker P."/>
            <person name="Lashermes P."/>
        </authorList>
    </citation>
    <scope>NUCLEOTIDE SEQUENCE [LARGE SCALE GENOMIC DNA]</scope>
    <source>
        <strain evidence="12">cv. DH200-94</strain>
    </source>
</reference>
<evidence type="ECO:0000256" key="6">
    <source>
        <dbReference type="ARBA" id="ARBA00022989"/>
    </source>
</evidence>
<dbReference type="FunFam" id="3.80.10.10:FF:000095">
    <property type="entry name" value="LRR receptor-like serine/threonine-protein kinase GSO1"/>
    <property type="match status" value="2"/>
</dbReference>
<evidence type="ECO:0000256" key="2">
    <source>
        <dbReference type="ARBA" id="ARBA00022614"/>
    </source>
</evidence>
<dbReference type="GO" id="GO:0051707">
    <property type="term" value="P:response to other organism"/>
    <property type="evidence" value="ECO:0007669"/>
    <property type="project" value="UniProtKB-ARBA"/>
</dbReference>
<feature type="domain" description="Leucine-rich repeat-containing N-terminal plant-type" evidence="9">
    <location>
        <begin position="30"/>
        <end position="65"/>
    </location>
</feature>
<dbReference type="InterPro" id="IPR003591">
    <property type="entry name" value="Leu-rich_rpt_typical-subtyp"/>
</dbReference>
<keyword evidence="3" id="KW-0812">Transmembrane</keyword>
<dbReference type="InterPro" id="IPR013210">
    <property type="entry name" value="LRR_N_plant-typ"/>
</dbReference>
<comment type="subcellular location">
    <subcellularLocation>
        <location evidence="1">Membrane</location>
        <topology evidence="1">Single-pass membrane protein</topology>
    </subcellularLocation>
</comment>
<evidence type="ECO:0000256" key="1">
    <source>
        <dbReference type="ARBA" id="ARBA00004167"/>
    </source>
</evidence>